<accession>A0ABW4S1X6</accession>
<reference evidence="4" key="1">
    <citation type="journal article" date="2019" name="Int. J. Syst. Evol. Microbiol.">
        <title>The Global Catalogue of Microorganisms (GCM) 10K type strain sequencing project: providing services to taxonomists for standard genome sequencing and annotation.</title>
        <authorList>
            <consortium name="The Broad Institute Genomics Platform"/>
            <consortium name="The Broad Institute Genome Sequencing Center for Infectious Disease"/>
            <person name="Wu L."/>
            <person name="Ma J."/>
        </authorList>
    </citation>
    <scope>NUCLEOTIDE SEQUENCE [LARGE SCALE GENOMIC DNA]</scope>
    <source>
        <strain evidence="4">CGMCC 4.7242</strain>
    </source>
</reference>
<feature type="region of interest" description="Disordered" evidence="1">
    <location>
        <begin position="26"/>
        <end position="69"/>
    </location>
</feature>
<name>A0ABW4S1X6_9RHOB</name>
<keyword evidence="2" id="KW-0732">Signal</keyword>
<dbReference type="EMBL" id="JBHUGH010000001">
    <property type="protein sequence ID" value="MFD1910642.1"/>
    <property type="molecule type" value="Genomic_DNA"/>
</dbReference>
<comment type="caution">
    <text evidence="3">The sequence shown here is derived from an EMBL/GenBank/DDBJ whole genome shotgun (WGS) entry which is preliminary data.</text>
</comment>
<feature type="signal peptide" evidence="2">
    <location>
        <begin position="1"/>
        <end position="23"/>
    </location>
</feature>
<evidence type="ECO:0000256" key="2">
    <source>
        <dbReference type="SAM" id="SignalP"/>
    </source>
</evidence>
<feature type="chain" id="PRO_5045654871" evidence="2">
    <location>
        <begin position="24"/>
        <end position="108"/>
    </location>
</feature>
<gene>
    <name evidence="3" type="ORF">ACFSGJ_00275</name>
</gene>
<sequence>MTPGTPTILLLAGALAGMLGACAAPPMAPTGASTGAPTEAPTDVGRDPDARPQDEVPEQRRLPDGGREYRFSNGCVVVLEPERAVLRDEAAVCELYQRDIALLYASAD</sequence>
<evidence type="ECO:0000313" key="4">
    <source>
        <dbReference type="Proteomes" id="UP001597353"/>
    </source>
</evidence>
<proteinExistence type="predicted"/>
<protein>
    <submittedName>
        <fullName evidence="3">Uncharacterized protein</fullName>
    </submittedName>
</protein>
<organism evidence="3 4">
    <name type="scientific">Halodurantibacterium flavum</name>
    <dbReference type="NCBI Taxonomy" id="1382802"/>
    <lineage>
        <taxon>Bacteria</taxon>
        <taxon>Pseudomonadati</taxon>
        <taxon>Pseudomonadota</taxon>
        <taxon>Alphaproteobacteria</taxon>
        <taxon>Rhodobacterales</taxon>
        <taxon>Paracoccaceae</taxon>
        <taxon>Halodurantibacterium</taxon>
    </lineage>
</organism>
<feature type="compositionally biased region" description="Basic and acidic residues" evidence="1">
    <location>
        <begin position="44"/>
        <end position="69"/>
    </location>
</feature>
<keyword evidence="4" id="KW-1185">Reference proteome</keyword>
<dbReference type="Proteomes" id="UP001597353">
    <property type="component" value="Unassembled WGS sequence"/>
</dbReference>
<dbReference type="RefSeq" id="WP_390258440.1">
    <property type="nucleotide sequence ID" value="NZ_JBHUGH010000001.1"/>
</dbReference>
<evidence type="ECO:0000256" key="1">
    <source>
        <dbReference type="SAM" id="MobiDB-lite"/>
    </source>
</evidence>
<evidence type="ECO:0000313" key="3">
    <source>
        <dbReference type="EMBL" id="MFD1910642.1"/>
    </source>
</evidence>